<sequence>MSFCPLPTLLGYICPAPPGDILCSNWCPPIRPLNRRPPFPSELQQVISPNSYATNQRASKVGIISGKSPNCSSFWDGQTETPFQAEKSEPYNRSTTISFSSIRIRIHTFNHHLQSHKPPSKVQLLPSVKLQQLPPNHQPSSKWLALAPVMRSATAVATWKKDSSTLQDVQKMELAKSRSKLRQ</sequence>
<dbReference type="Proteomes" id="UP000696280">
    <property type="component" value="Unassembled WGS sequence"/>
</dbReference>
<gene>
    <name evidence="1" type="ORF">HYFRA_00012940</name>
</gene>
<evidence type="ECO:0000313" key="2">
    <source>
        <dbReference type="Proteomes" id="UP000696280"/>
    </source>
</evidence>
<reference evidence="1" key="1">
    <citation type="submission" date="2021-07" db="EMBL/GenBank/DDBJ databases">
        <authorList>
            <person name="Durling M."/>
        </authorList>
    </citation>
    <scope>NUCLEOTIDE SEQUENCE</scope>
</reference>
<dbReference type="AlphaFoldDB" id="A0A9N9PXJ5"/>
<name>A0A9N9PXJ5_9HELO</name>
<keyword evidence="2" id="KW-1185">Reference proteome</keyword>
<comment type="caution">
    <text evidence="1">The sequence shown here is derived from an EMBL/GenBank/DDBJ whole genome shotgun (WGS) entry which is preliminary data.</text>
</comment>
<protein>
    <submittedName>
        <fullName evidence="1">Uncharacterized protein</fullName>
    </submittedName>
</protein>
<evidence type="ECO:0000313" key="1">
    <source>
        <dbReference type="EMBL" id="CAG8958943.1"/>
    </source>
</evidence>
<proteinExistence type="predicted"/>
<accession>A0A9N9PXJ5</accession>
<organism evidence="1 2">
    <name type="scientific">Hymenoscyphus fraxineus</name>
    <dbReference type="NCBI Taxonomy" id="746836"/>
    <lineage>
        <taxon>Eukaryota</taxon>
        <taxon>Fungi</taxon>
        <taxon>Dikarya</taxon>
        <taxon>Ascomycota</taxon>
        <taxon>Pezizomycotina</taxon>
        <taxon>Leotiomycetes</taxon>
        <taxon>Helotiales</taxon>
        <taxon>Helotiaceae</taxon>
        <taxon>Hymenoscyphus</taxon>
    </lineage>
</organism>
<dbReference type="EMBL" id="CAJVRL010000086">
    <property type="protein sequence ID" value="CAG8958943.1"/>
    <property type="molecule type" value="Genomic_DNA"/>
</dbReference>